<feature type="compositionally biased region" description="Low complexity" evidence="1">
    <location>
        <begin position="61"/>
        <end position="74"/>
    </location>
</feature>
<protein>
    <submittedName>
        <fullName evidence="2">Uncharacterized protein</fullName>
    </submittedName>
</protein>
<accession>A0A0A9E5T7</accession>
<dbReference type="PANTHER" id="PTHR47070">
    <property type="entry name" value="HYDROXYPROLINE-RICH GLYCOPROTEIN-LIKE"/>
    <property type="match status" value="1"/>
</dbReference>
<dbReference type="AlphaFoldDB" id="A0A0A9E5T7"/>
<reference evidence="2" key="2">
    <citation type="journal article" date="2015" name="Data Brief">
        <title>Shoot transcriptome of the giant reed, Arundo donax.</title>
        <authorList>
            <person name="Barrero R.A."/>
            <person name="Guerrero F.D."/>
            <person name="Moolhuijzen P."/>
            <person name="Goolsby J.A."/>
            <person name="Tidwell J."/>
            <person name="Bellgard S.E."/>
            <person name="Bellgard M.I."/>
        </authorList>
    </citation>
    <scope>NUCLEOTIDE SEQUENCE</scope>
    <source>
        <tissue evidence="2">Shoot tissue taken approximately 20 cm above the soil surface</tissue>
    </source>
</reference>
<reference evidence="2" key="1">
    <citation type="submission" date="2014-09" db="EMBL/GenBank/DDBJ databases">
        <authorList>
            <person name="Magalhaes I.L.F."/>
            <person name="Oliveira U."/>
            <person name="Santos F.R."/>
            <person name="Vidigal T.H.D.A."/>
            <person name="Brescovit A.D."/>
            <person name="Santos A.J."/>
        </authorList>
    </citation>
    <scope>NUCLEOTIDE SEQUENCE</scope>
    <source>
        <tissue evidence="2">Shoot tissue taken approximately 20 cm above the soil surface</tissue>
    </source>
</reference>
<sequence>MNNTASLKNSRINLSVLLSNRPFPSSQYHHKLQNYVSNTKVSPHLEWKPKSISSSSMNHEVSVAPSGASSPVDSNQVEVAGLSKKLSQANVSEHEHVIIPDHIRVPDSERTHLIFGTFESEFNPKASVTTSHTVMTKEDLKDHSPSSLTALNSIISTDVPPNDKTDHAFSHSPLPQSDFVISVSEHQQSLTEGV</sequence>
<evidence type="ECO:0000313" key="2">
    <source>
        <dbReference type="EMBL" id="JAD94398.1"/>
    </source>
</evidence>
<name>A0A0A9E5T7_ARUDO</name>
<evidence type="ECO:0000256" key="1">
    <source>
        <dbReference type="SAM" id="MobiDB-lite"/>
    </source>
</evidence>
<dbReference type="EMBL" id="GBRH01203497">
    <property type="protein sequence ID" value="JAD94398.1"/>
    <property type="molecule type" value="Transcribed_RNA"/>
</dbReference>
<feature type="region of interest" description="Disordered" evidence="1">
    <location>
        <begin position="50"/>
        <end position="74"/>
    </location>
</feature>
<organism evidence="2">
    <name type="scientific">Arundo donax</name>
    <name type="common">Giant reed</name>
    <name type="synonym">Donax arundinaceus</name>
    <dbReference type="NCBI Taxonomy" id="35708"/>
    <lineage>
        <taxon>Eukaryota</taxon>
        <taxon>Viridiplantae</taxon>
        <taxon>Streptophyta</taxon>
        <taxon>Embryophyta</taxon>
        <taxon>Tracheophyta</taxon>
        <taxon>Spermatophyta</taxon>
        <taxon>Magnoliopsida</taxon>
        <taxon>Liliopsida</taxon>
        <taxon>Poales</taxon>
        <taxon>Poaceae</taxon>
        <taxon>PACMAD clade</taxon>
        <taxon>Arundinoideae</taxon>
        <taxon>Arundineae</taxon>
        <taxon>Arundo</taxon>
    </lineage>
</organism>
<dbReference type="PANTHER" id="PTHR47070:SF3">
    <property type="entry name" value="GLYCOPROTEIN FAMILY PROTEIN, PUTATIVE, EXPRESSED-RELATED"/>
    <property type="match status" value="1"/>
</dbReference>
<proteinExistence type="predicted"/>